<dbReference type="Pfam" id="PF07883">
    <property type="entry name" value="Cupin_2"/>
    <property type="match status" value="1"/>
</dbReference>
<dbReference type="InterPro" id="IPR013096">
    <property type="entry name" value="Cupin_2"/>
</dbReference>
<dbReference type="AlphaFoldDB" id="A0A1W6BYE1"/>
<dbReference type="CDD" id="cd02233">
    <property type="entry name" value="cupin_HNL-like"/>
    <property type="match status" value="1"/>
</dbReference>
<name>A0A1W6BYE1_9BACT</name>
<sequence length="159" mass="17690">MFQFLKSYLFACCIVASGAAIETQSIEKQGSHPNFKGDNKIFSGEVKVSMLFDNKQWRNFGGALVEFSPHARSAWHTHPNGQTLIVTEGEIITQVQGEKASIAKKGDVISCPPDIKHWHGARNSKAAHIALTGYKEGKNVEWLELVSDEEYQKALKETE</sequence>
<dbReference type="Gene3D" id="2.60.120.10">
    <property type="entry name" value="Jelly Rolls"/>
    <property type="match status" value="1"/>
</dbReference>
<dbReference type="EMBL" id="CP020867">
    <property type="protein sequence ID" value="ARJ57060.1"/>
    <property type="molecule type" value="Genomic_DNA"/>
</dbReference>
<dbReference type="OrthoDB" id="9802489at2"/>
<evidence type="ECO:0000313" key="3">
    <source>
        <dbReference type="Proteomes" id="UP000192902"/>
    </source>
</evidence>
<dbReference type="InterPro" id="IPR047263">
    <property type="entry name" value="HNL-like_cupin"/>
</dbReference>
<evidence type="ECO:0000313" key="2">
    <source>
        <dbReference type="EMBL" id="ARJ57060.1"/>
    </source>
</evidence>
<dbReference type="eggNOG" id="COG1917">
    <property type="taxonomic scope" value="Bacteria"/>
</dbReference>
<proteinExistence type="predicted"/>
<dbReference type="PANTHER" id="PTHR43698">
    <property type="entry name" value="RIBD C-TERMINAL DOMAIN CONTAINING PROTEIN"/>
    <property type="match status" value="1"/>
</dbReference>
<evidence type="ECO:0000259" key="1">
    <source>
        <dbReference type="Pfam" id="PF07883"/>
    </source>
</evidence>
<dbReference type="KEGG" id="ccun:CCUN_1474"/>
<gene>
    <name evidence="2" type="ORF">CCUN_1474</name>
</gene>
<dbReference type="InterPro" id="IPR014710">
    <property type="entry name" value="RmlC-like_jellyroll"/>
</dbReference>
<accession>A0A1W6BYE1</accession>
<dbReference type="InterPro" id="IPR011051">
    <property type="entry name" value="RmlC_Cupin_sf"/>
</dbReference>
<dbReference type="SUPFAM" id="SSF51182">
    <property type="entry name" value="RmlC-like cupins"/>
    <property type="match status" value="1"/>
</dbReference>
<organism evidence="2 3">
    <name type="scientific">Campylobacter cuniculorum DSM 23162 = LMG 24588</name>
    <dbReference type="NCBI Taxonomy" id="1121267"/>
    <lineage>
        <taxon>Bacteria</taxon>
        <taxon>Pseudomonadati</taxon>
        <taxon>Campylobacterota</taxon>
        <taxon>Epsilonproteobacteria</taxon>
        <taxon>Campylobacterales</taxon>
        <taxon>Campylobacteraceae</taxon>
        <taxon>Campylobacter</taxon>
    </lineage>
</organism>
<dbReference type="PANTHER" id="PTHR43698:SF1">
    <property type="entry name" value="BLL4564 PROTEIN"/>
    <property type="match status" value="1"/>
</dbReference>
<dbReference type="RefSeq" id="WP_084483655.1">
    <property type="nucleotide sequence ID" value="NZ_CP020867.1"/>
</dbReference>
<reference evidence="2 3" key="1">
    <citation type="submission" date="2017-04" db="EMBL/GenBank/DDBJ databases">
        <title>Complete genome sequence of the Campylobacter cuniculorum type strain LMG24588.</title>
        <authorList>
            <person name="Miller W.G."/>
            <person name="Yee E."/>
            <person name="Revez J."/>
            <person name="Bono J.L."/>
            <person name="Rossi M."/>
        </authorList>
    </citation>
    <scope>NUCLEOTIDE SEQUENCE [LARGE SCALE GENOMIC DNA]</scope>
    <source>
        <strain evidence="2 3">LMG 24588</strain>
    </source>
</reference>
<protein>
    <submittedName>
        <fullName evidence="2">Cupin domain protein</fullName>
    </submittedName>
</protein>
<feature type="domain" description="Cupin type-2" evidence="1">
    <location>
        <begin position="64"/>
        <end position="129"/>
    </location>
</feature>
<dbReference type="STRING" id="1121267.CCUN_1474"/>
<dbReference type="Proteomes" id="UP000192902">
    <property type="component" value="Chromosome"/>
</dbReference>